<evidence type="ECO:0000256" key="1">
    <source>
        <dbReference type="SAM" id="MobiDB-lite"/>
    </source>
</evidence>
<dbReference type="EMBL" id="JBBNAF010000010">
    <property type="protein sequence ID" value="KAK9106815.1"/>
    <property type="molecule type" value="Genomic_DNA"/>
</dbReference>
<dbReference type="Proteomes" id="UP001420932">
    <property type="component" value="Unassembled WGS sequence"/>
</dbReference>
<sequence>MKIADDSRNSVKESRPGRSNGCSEEFGAQGWKCGRRFACTNQWGKIVERGMIFTALAASAESELYEMGTHRMTTRSHGSSGTRFEAFPTRMRSVLSAEARWRPNKWQWRSGPAVDAEAGEATTADLGTREVARRIRGDGGGTLADRPGNGALAAPQACKDYAELIFVTLETNQQQTSLSRYIRKTHRRKKRPPLLIIVLSNVAAYNRQPQSTCPSSADCELLATNASLLRPNGLHSDGEKELNLGLLCNNLEKQSLFLLDALIKFEILRYSNKNLSFEIVDLSLFPNVAEKIGISMGGK</sequence>
<feature type="compositionally biased region" description="Basic and acidic residues" evidence="1">
    <location>
        <begin position="1"/>
        <end position="16"/>
    </location>
</feature>
<feature type="region of interest" description="Disordered" evidence="1">
    <location>
        <begin position="1"/>
        <end position="25"/>
    </location>
</feature>
<name>A0AAP0I332_9MAGN</name>
<proteinExistence type="predicted"/>
<evidence type="ECO:0000313" key="2">
    <source>
        <dbReference type="EMBL" id="KAK9106815.1"/>
    </source>
</evidence>
<protein>
    <submittedName>
        <fullName evidence="2">Uncharacterized protein</fullName>
    </submittedName>
</protein>
<reference evidence="2 3" key="1">
    <citation type="submission" date="2024-01" db="EMBL/GenBank/DDBJ databases">
        <title>Genome assemblies of Stephania.</title>
        <authorList>
            <person name="Yang L."/>
        </authorList>
    </citation>
    <scope>NUCLEOTIDE SEQUENCE [LARGE SCALE GENOMIC DNA]</scope>
    <source>
        <strain evidence="2">YNDBR</strain>
        <tissue evidence="2">Leaf</tissue>
    </source>
</reference>
<dbReference type="AlphaFoldDB" id="A0AAP0I332"/>
<organism evidence="2 3">
    <name type="scientific">Stephania yunnanensis</name>
    <dbReference type="NCBI Taxonomy" id="152371"/>
    <lineage>
        <taxon>Eukaryota</taxon>
        <taxon>Viridiplantae</taxon>
        <taxon>Streptophyta</taxon>
        <taxon>Embryophyta</taxon>
        <taxon>Tracheophyta</taxon>
        <taxon>Spermatophyta</taxon>
        <taxon>Magnoliopsida</taxon>
        <taxon>Ranunculales</taxon>
        <taxon>Menispermaceae</taxon>
        <taxon>Menispermoideae</taxon>
        <taxon>Cissampelideae</taxon>
        <taxon>Stephania</taxon>
    </lineage>
</organism>
<evidence type="ECO:0000313" key="3">
    <source>
        <dbReference type="Proteomes" id="UP001420932"/>
    </source>
</evidence>
<gene>
    <name evidence="2" type="ORF">Syun_022826</name>
</gene>
<keyword evidence="3" id="KW-1185">Reference proteome</keyword>
<accession>A0AAP0I332</accession>
<comment type="caution">
    <text evidence="2">The sequence shown here is derived from an EMBL/GenBank/DDBJ whole genome shotgun (WGS) entry which is preliminary data.</text>
</comment>